<dbReference type="GO" id="GO:0046961">
    <property type="term" value="F:proton-transporting ATPase activity, rotational mechanism"/>
    <property type="evidence" value="ECO:0007669"/>
    <property type="project" value="InterPro"/>
</dbReference>
<keyword evidence="4 6" id="KW-0406">Ion transport</keyword>
<dbReference type="GO" id="GO:0046933">
    <property type="term" value="F:proton-transporting ATP synthase activity, rotational mechanism"/>
    <property type="evidence" value="ECO:0007669"/>
    <property type="project" value="UniProtKB-UniRule"/>
</dbReference>
<sequence>MSNQAYASTRAKARRAKLLPEEAYGQLMNMELAEIARYIQDLEYRKDIDRHGSTLRGADLIETALIENLSMSWGDLIGFCNGELKKNVEAYADKFRIENLKTLLRGIYQGMTADEISKIVSPLTEKDKEQYARVAEGKNLQEAIEQLEGDPYQSVLREALEKRKTDSMQPLEDALDVAYYDGLMKRIKTSNAADDAYKKFVKIEIDIVNIKTAMRLRHRGVEGHPELFIDGGDIDVDALVAAQNVGEIMNGIEGTPYHEYLENGLGNIEEPNLNGAVSALEEYIAKESKRFSYLYPVSILPILDYLLRKQREVKNLRAIVRGKDLGLTKEIIEELVVT</sequence>
<evidence type="ECO:0000256" key="2">
    <source>
        <dbReference type="ARBA" id="ARBA00022448"/>
    </source>
</evidence>
<evidence type="ECO:0000256" key="1">
    <source>
        <dbReference type="ARBA" id="ARBA00006709"/>
    </source>
</evidence>
<dbReference type="NCBIfam" id="TIGR02923">
    <property type="entry name" value="AhaC"/>
    <property type="match status" value="1"/>
</dbReference>
<dbReference type="InterPro" id="IPR036079">
    <property type="entry name" value="ATPase_csu/dsu_sf"/>
</dbReference>
<proteinExistence type="inferred from homology"/>
<dbReference type="InterPro" id="IPR002843">
    <property type="entry name" value="ATPase_V0-cplx_csu/dsu"/>
</dbReference>
<dbReference type="InterPro" id="IPR044911">
    <property type="entry name" value="V-type_ATPase_csu/dsu_dom_3"/>
</dbReference>
<evidence type="ECO:0000313" key="7">
    <source>
        <dbReference type="EMBL" id="OIR19063.1"/>
    </source>
</evidence>
<dbReference type="InterPro" id="IPR035067">
    <property type="entry name" value="V-type_ATPase_csu/dsu"/>
</dbReference>
<evidence type="ECO:0000256" key="5">
    <source>
        <dbReference type="ARBA" id="ARBA00023310"/>
    </source>
</evidence>
<name>A0A1J5TDU2_9ARCH</name>
<organism evidence="7 8">
    <name type="scientific">Marine Group III euryarchaeote CG-Bathy1</name>
    <dbReference type="NCBI Taxonomy" id="1889001"/>
    <lineage>
        <taxon>Archaea</taxon>
        <taxon>Methanobacteriati</taxon>
        <taxon>Thermoplasmatota</taxon>
        <taxon>Thermoplasmata</taxon>
        <taxon>Candidatus Thermoprofundales</taxon>
    </lineage>
</organism>
<dbReference type="GO" id="GO:0042777">
    <property type="term" value="P:proton motive force-driven plasma membrane ATP synthesis"/>
    <property type="evidence" value="ECO:0007669"/>
    <property type="project" value="UniProtKB-UniRule"/>
</dbReference>
<dbReference type="Proteomes" id="UP000183815">
    <property type="component" value="Unassembled WGS sequence"/>
</dbReference>
<dbReference type="GO" id="GO:0033179">
    <property type="term" value="C:proton-transporting V-type ATPase, V0 domain"/>
    <property type="evidence" value="ECO:0007669"/>
    <property type="project" value="InterPro"/>
</dbReference>
<dbReference type="Gene3D" id="1.20.1690.10">
    <property type="entry name" value="V-type ATP synthase subunit C domain"/>
    <property type="match status" value="2"/>
</dbReference>
<gene>
    <name evidence="6" type="primary">atpC</name>
    <name evidence="7" type="ORF">BEU04_04450</name>
</gene>
<dbReference type="HAMAP" id="MF_00314">
    <property type="entry name" value="ATP_synth_C_arch"/>
    <property type="match status" value="1"/>
</dbReference>
<dbReference type="PANTHER" id="PTHR38682:SF1">
    <property type="entry name" value="V-TYPE ATP SYNTHASE SUBUNIT C"/>
    <property type="match status" value="1"/>
</dbReference>
<comment type="similarity">
    <text evidence="1 6">Belongs to the V-ATPase V0D/AC39 subunit family.</text>
</comment>
<evidence type="ECO:0000256" key="4">
    <source>
        <dbReference type="ARBA" id="ARBA00023065"/>
    </source>
</evidence>
<keyword evidence="5 6" id="KW-0066">ATP synthesis</keyword>
<dbReference type="EMBL" id="MIYU01000006">
    <property type="protein sequence ID" value="OIR19063.1"/>
    <property type="molecule type" value="Genomic_DNA"/>
</dbReference>
<protein>
    <recommendedName>
        <fullName evidence="6">A-type ATP synthase subunit C</fullName>
    </recommendedName>
</protein>
<dbReference type="InterPro" id="IPR050873">
    <property type="entry name" value="V-ATPase_V0D/AC39_subunit"/>
</dbReference>
<keyword evidence="3 6" id="KW-0375">Hydrogen ion transport</keyword>
<evidence type="ECO:0000256" key="3">
    <source>
        <dbReference type="ARBA" id="ARBA00022781"/>
    </source>
</evidence>
<evidence type="ECO:0000313" key="8">
    <source>
        <dbReference type="Proteomes" id="UP000183815"/>
    </source>
</evidence>
<accession>A0A1J5TDU2</accession>
<keyword evidence="2 6" id="KW-0813">Transport</keyword>
<comment type="caution">
    <text evidence="7">The sequence shown here is derived from an EMBL/GenBank/DDBJ whole genome shotgun (WGS) entry which is preliminary data.</text>
</comment>
<reference evidence="7 8" key="1">
    <citation type="submission" date="2016-08" db="EMBL/GenBank/DDBJ databases">
        <title>New Insights into Marine Group III Euryarchaeota, from dark to light.</title>
        <authorList>
            <person name="Haro-Moreno J.M."/>
            <person name="Rodriguez-Valera F."/>
            <person name="Lopez-Garcia P."/>
            <person name="Moreira D."/>
            <person name="Martin-Cuadrado A.B."/>
        </authorList>
    </citation>
    <scope>NUCLEOTIDE SEQUENCE [LARGE SCALE GENOMIC DNA]</scope>
    <source>
        <strain evidence="7">CG-Bathy1</strain>
    </source>
</reference>
<comment type="function">
    <text evidence="6">Component of the A-type ATP synthase that produces ATP from ADP in the presence of a proton gradient across the membrane.</text>
</comment>
<dbReference type="Gene3D" id="1.10.132.50">
    <property type="entry name" value="ATP synthase (C/AC39) subunit, domain 3"/>
    <property type="match status" value="1"/>
</dbReference>
<comment type="subunit">
    <text evidence="6">Has multiple subunits with at least A(3), B(3), C, D, E, F, H, I and proteolipid K(x).</text>
</comment>
<dbReference type="PANTHER" id="PTHR38682">
    <property type="entry name" value="V-TYPE ATP SYNTHASE SUBUNIT C"/>
    <property type="match status" value="1"/>
</dbReference>
<keyword evidence="6" id="KW-0472">Membrane</keyword>
<dbReference type="Pfam" id="PF01992">
    <property type="entry name" value="vATP-synt_AC39"/>
    <property type="match status" value="1"/>
</dbReference>
<evidence type="ECO:0000256" key="6">
    <source>
        <dbReference type="HAMAP-Rule" id="MF_00314"/>
    </source>
</evidence>
<dbReference type="AlphaFoldDB" id="A0A1J5TDU2"/>
<dbReference type="InterPro" id="IPR014272">
    <property type="entry name" value="ATPase_V0-cplx_csu"/>
</dbReference>
<dbReference type="GO" id="GO:0005524">
    <property type="term" value="F:ATP binding"/>
    <property type="evidence" value="ECO:0007669"/>
    <property type="project" value="UniProtKB-UniRule"/>
</dbReference>
<keyword evidence="6" id="KW-1003">Cell membrane</keyword>
<comment type="subcellular location">
    <subcellularLocation>
        <location evidence="6">Cell membrane</location>
        <topology evidence="6">Peripheral membrane protein</topology>
    </subcellularLocation>
</comment>
<dbReference type="SUPFAM" id="SSF103486">
    <property type="entry name" value="V-type ATP synthase subunit C"/>
    <property type="match status" value="1"/>
</dbReference>
<dbReference type="GO" id="GO:0005886">
    <property type="term" value="C:plasma membrane"/>
    <property type="evidence" value="ECO:0007669"/>
    <property type="project" value="UniProtKB-SubCell"/>
</dbReference>